<evidence type="ECO:0000313" key="3">
    <source>
        <dbReference type="EMBL" id="BAU01889.1"/>
    </source>
</evidence>
<evidence type="ECO:0008006" key="5">
    <source>
        <dbReference type="Google" id="ProtNLM"/>
    </source>
</evidence>
<dbReference type="Pfam" id="PF12854">
    <property type="entry name" value="PPR_1"/>
    <property type="match status" value="1"/>
</dbReference>
<dbReference type="Pfam" id="PF13041">
    <property type="entry name" value="PPR_2"/>
    <property type="match status" value="1"/>
</dbReference>
<evidence type="ECO:0000313" key="4">
    <source>
        <dbReference type="Proteomes" id="UP000291084"/>
    </source>
</evidence>
<evidence type="ECO:0000256" key="2">
    <source>
        <dbReference type="PROSITE-ProRule" id="PRU00708"/>
    </source>
</evidence>
<accession>A0A0S3TAC7</accession>
<feature type="repeat" description="PPR" evidence="2">
    <location>
        <begin position="49"/>
        <end position="83"/>
    </location>
</feature>
<dbReference type="AlphaFoldDB" id="A0A0S3TAC7"/>
<dbReference type="Gene3D" id="1.25.40.10">
    <property type="entry name" value="Tetratricopeptide repeat domain"/>
    <property type="match status" value="2"/>
</dbReference>
<evidence type="ECO:0000256" key="1">
    <source>
        <dbReference type="ARBA" id="ARBA00022737"/>
    </source>
</evidence>
<gene>
    <name evidence="3" type="primary">Vigan.11G123300</name>
    <name evidence="3" type="ORF">VIGAN_11123300</name>
</gene>
<keyword evidence="1" id="KW-0677">Repeat</keyword>
<sequence length="200" mass="22690">MLLEEMQHQGVQPDVFTFFSLLSVSSKNGNLDLGKFVHLYIVTTDVQIDSIVKNALIDMYAKCGHFQCAKCVFDRMLHKNVVSWTCMVNAYANHGLIDNAVQTFNQMPVKNVVSWNSIIWCLVQEGLYTEAMELFHRMCISDMIPDNVGAIMSIKNFNNLFNNSHQRIGVALYGIIWLQVLFGLSRPQRFMFPNAKSSGG</sequence>
<dbReference type="PROSITE" id="PS51375">
    <property type="entry name" value="PPR"/>
    <property type="match status" value="2"/>
</dbReference>
<dbReference type="PANTHER" id="PTHR47926:SF347">
    <property type="entry name" value="PENTATRICOPEPTIDE REPEAT-CONTAINING PROTEIN"/>
    <property type="match status" value="1"/>
</dbReference>
<name>A0A0S3TAC7_PHAAN</name>
<dbReference type="GO" id="GO:0003723">
    <property type="term" value="F:RNA binding"/>
    <property type="evidence" value="ECO:0007669"/>
    <property type="project" value="InterPro"/>
</dbReference>
<dbReference type="Pfam" id="PF13812">
    <property type="entry name" value="PPR_3"/>
    <property type="match status" value="1"/>
</dbReference>
<reference evidence="3 4" key="1">
    <citation type="journal article" date="2015" name="Sci. Rep.">
        <title>The power of single molecule real-time sequencing technology in the de novo assembly of a eukaryotic genome.</title>
        <authorList>
            <person name="Sakai H."/>
            <person name="Naito K."/>
            <person name="Ogiso-Tanaka E."/>
            <person name="Takahashi Y."/>
            <person name="Iseki K."/>
            <person name="Muto C."/>
            <person name="Satou K."/>
            <person name="Teruya K."/>
            <person name="Shiroma A."/>
            <person name="Shimoji M."/>
            <person name="Hirano T."/>
            <person name="Itoh T."/>
            <person name="Kaga A."/>
            <person name="Tomooka N."/>
        </authorList>
    </citation>
    <scope>NUCLEOTIDE SEQUENCE [LARGE SCALE GENOMIC DNA]</scope>
    <source>
        <strain evidence="4">cv. Shumari</strain>
    </source>
</reference>
<proteinExistence type="predicted"/>
<dbReference type="Proteomes" id="UP000291084">
    <property type="component" value="Chromosome 11"/>
</dbReference>
<dbReference type="NCBIfam" id="TIGR00756">
    <property type="entry name" value="PPR"/>
    <property type="match status" value="3"/>
</dbReference>
<dbReference type="EMBL" id="AP015044">
    <property type="protein sequence ID" value="BAU01889.1"/>
    <property type="molecule type" value="Genomic_DNA"/>
</dbReference>
<organism evidence="3 4">
    <name type="scientific">Vigna angularis var. angularis</name>
    <dbReference type="NCBI Taxonomy" id="157739"/>
    <lineage>
        <taxon>Eukaryota</taxon>
        <taxon>Viridiplantae</taxon>
        <taxon>Streptophyta</taxon>
        <taxon>Embryophyta</taxon>
        <taxon>Tracheophyta</taxon>
        <taxon>Spermatophyta</taxon>
        <taxon>Magnoliopsida</taxon>
        <taxon>eudicotyledons</taxon>
        <taxon>Gunneridae</taxon>
        <taxon>Pentapetalae</taxon>
        <taxon>rosids</taxon>
        <taxon>fabids</taxon>
        <taxon>Fabales</taxon>
        <taxon>Fabaceae</taxon>
        <taxon>Papilionoideae</taxon>
        <taxon>50 kb inversion clade</taxon>
        <taxon>NPAAA clade</taxon>
        <taxon>indigoferoid/millettioid clade</taxon>
        <taxon>Phaseoleae</taxon>
        <taxon>Vigna</taxon>
    </lineage>
</organism>
<dbReference type="GO" id="GO:0009451">
    <property type="term" value="P:RNA modification"/>
    <property type="evidence" value="ECO:0007669"/>
    <property type="project" value="InterPro"/>
</dbReference>
<protein>
    <recommendedName>
        <fullName evidence="5">Pentatricopeptide repeat-containing protein</fullName>
    </recommendedName>
</protein>
<dbReference type="InterPro" id="IPR046960">
    <property type="entry name" value="PPR_At4g14850-like_plant"/>
</dbReference>
<dbReference type="InterPro" id="IPR011990">
    <property type="entry name" value="TPR-like_helical_dom_sf"/>
</dbReference>
<keyword evidence="4" id="KW-1185">Reference proteome</keyword>
<dbReference type="PANTHER" id="PTHR47926">
    <property type="entry name" value="PENTATRICOPEPTIDE REPEAT-CONTAINING PROTEIN"/>
    <property type="match status" value="1"/>
</dbReference>
<dbReference type="InterPro" id="IPR002885">
    <property type="entry name" value="PPR_rpt"/>
</dbReference>
<feature type="repeat" description="PPR" evidence="2">
    <location>
        <begin position="111"/>
        <end position="145"/>
    </location>
</feature>